<organism evidence="14 15">
    <name type="scientific">Chara braunii</name>
    <name type="common">Braun's stonewort</name>
    <dbReference type="NCBI Taxonomy" id="69332"/>
    <lineage>
        <taxon>Eukaryota</taxon>
        <taxon>Viridiplantae</taxon>
        <taxon>Streptophyta</taxon>
        <taxon>Charophyceae</taxon>
        <taxon>Charales</taxon>
        <taxon>Characeae</taxon>
        <taxon>Chara</taxon>
    </lineage>
</organism>
<evidence type="ECO:0000256" key="9">
    <source>
        <dbReference type="ARBA" id="ARBA00022840"/>
    </source>
</evidence>
<dbReference type="SUPFAM" id="SSF52058">
    <property type="entry name" value="L domain-like"/>
    <property type="match status" value="1"/>
</dbReference>
<evidence type="ECO:0000256" key="1">
    <source>
        <dbReference type="ARBA" id="ARBA00004370"/>
    </source>
</evidence>
<feature type="region of interest" description="Disordered" evidence="11">
    <location>
        <begin position="392"/>
        <end position="440"/>
    </location>
</feature>
<dbReference type="GO" id="GO:0005524">
    <property type="term" value="F:ATP binding"/>
    <property type="evidence" value="ECO:0007669"/>
    <property type="project" value="UniProtKB-UniRule"/>
</dbReference>
<feature type="compositionally biased region" description="Polar residues" evidence="11">
    <location>
        <begin position="1118"/>
        <end position="1129"/>
    </location>
</feature>
<dbReference type="InterPro" id="IPR008271">
    <property type="entry name" value="Ser/Thr_kinase_AS"/>
</dbReference>
<dbReference type="InterPro" id="IPR001245">
    <property type="entry name" value="Ser-Thr/Tyr_kinase_cat_dom"/>
</dbReference>
<evidence type="ECO:0000256" key="10">
    <source>
        <dbReference type="PROSITE-ProRule" id="PRU10141"/>
    </source>
</evidence>
<evidence type="ECO:0000256" key="2">
    <source>
        <dbReference type="ARBA" id="ARBA00008684"/>
    </source>
</evidence>
<evidence type="ECO:0000256" key="3">
    <source>
        <dbReference type="ARBA" id="ARBA00022527"/>
    </source>
</evidence>
<comment type="subcellular location">
    <subcellularLocation>
        <location evidence="1">Membrane</location>
    </subcellularLocation>
</comment>
<feature type="region of interest" description="Disordered" evidence="11">
    <location>
        <begin position="254"/>
        <end position="274"/>
    </location>
</feature>
<dbReference type="STRING" id="69332.A0A388L8S4"/>
<dbReference type="CDD" id="cd14066">
    <property type="entry name" value="STKc_IRAK"/>
    <property type="match status" value="1"/>
</dbReference>
<evidence type="ECO:0000256" key="11">
    <source>
        <dbReference type="SAM" id="MobiDB-lite"/>
    </source>
</evidence>
<dbReference type="PANTHER" id="PTHR45631">
    <property type="entry name" value="OS07G0107800 PROTEIN-RELATED"/>
    <property type="match status" value="1"/>
</dbReference>
<keyword evidence="12" id="KW-1133">Transmembrane helix</keyword>
<feature type="compositionally biased region" description="Low complexity" evidence="11">
    <location>
        <begin position="639"/>
        <end position="657"/>
    </location>
</feature>
<feature type="compositionally biased region" description="Low complexity" evidence="11">
    <location>
        <begin position="666"/>
        <end position="686"/>
    </location>
</feature>
<feature type="compositionally biased region" description="Basic and acidic residues" evidence="11">
    <location>
        <begin position="999"/>
        <end position="1012"/>
    </location>
</feature>
<feature type="compositionally biased region" description="Polar residues" evidence="11">
    <location>
        <begin position="965"/>
        <end position="975"/>
    </location>
</feature>
<evidence type="ECO:0000313" key="15">
    <source>
        <dbReference type="Proteomes" id="UP000265515"/>
    </source>
</evidence>
<dbReference type="InterPro" id="IPR013210">
    <property type="entry name" value="LRR_N_plant-typ"/>
</dbReference>
<proteinExistence type="inferred from homology"/>
<dbReference type="Gene3D" id="3.30.200.20">
    <property type="entry name" value="Phosphorylase Kinase, domain 1"/>
    <property type="match status" value="1"/>
</dbReference>
<dbReference type="OrthoDB" id="4062651at2759"/>
<feature type="region of interest" description="Disordered" evidence="11">
    <location>
        <begin position="995"/>
        <end position="1170"/>
    </location>
</feature>
<evidence type="ECO:0000256" key="6">
    <source>
        <dbReference type="ARBA" id="ARBA00022737"/>
    </source>
</evidence>
<dbReference type="EMBL" id="BFEA01000302">
    <property type="protein sequence ID" value="GBG78720.1"/>
    <property type="molecule type" value="Genomic_DNA"/>
</dbReference>
<keyword evidence="8" id="KW-0418">Kinase</keyword>
<evidence type="ECO:0000256" key="7">
    <source>
        <dbReference type="ARBA" id="ARBA00022741"/>
    </source>
</evidence>
<dbReference type="GO" id="GO:0004674">
    <property type="term" value="F:protein serine/threonine kinase activity"/>
    <property type="evidence" value="ECO:0007669"/>
    <property type="project" value="UniProtKB-KW"/>
</dbReference>
<dbReference type="InterPro" id="IPR017441">
    <property type="entry name" value="Protein_kinase_ATP_BS"/>
</dbReference>
<feature type="region of interest" description="Disordered" evidence="11">
    <location>
        <begin position="1235"/>
        <end position="1257"/>
    </location>
</feature>
<keyword evidence="6" id="KW-0677">Repeat</keyword>
<evidence type="ECO:0000256" key="8">
    <source>
        <dbReference type="ARBA" id="ARBA00022777"/>
    </source>
</evidence>
<dbReference type="Pfam" id="PF08263">
    <property type="entry name" value="LRRNT_2"/>
    <property type="match status" value="1"/>
</dbReference>
<feature type="transmembrane region" description="Helical" evidence="12">
    <location>
        <begin position="1185"/>
        <end position="1211"/>
    </location>
</feature>
<dbReference type="PROSITE" id="PS00108">
    <property type="entry name" value="PROTEIN_KINASE_ST"/>
    <property type="match status" value="1"/>
</dbReference>
<keyword evidence="12" id="KW-0812">Transmembrane</keyword>
<feature type="region of interest" description="Disordered" evidence="11">
    <location>
        <begin position="476"/>
        <end position="521"/>
    </location>
</feature>
<dbReference type="Gene3D" id="2.60.120.430">
    <property type="entry name" value="Galactose-binding lectin"/>
    <property type="match status" value="1"/>
</dbReference>
<feature type="compositionally biased region" description="Polar residues" evidence="11">
    <location>
        <begin position="581"/>
        <end position="593"/>
    </location>
</feature>
<accession>A0A388L8S4</accession>
<reference evidence="14 15" key="1">
    <citation type="journal article" date="2018" name="Cell">
        <title>The Chara Genome: Secondary Complexity and Implications for Plant Terrestrialization.</title>
        <authorList>
            <person name="Nishiyama T."/>
            <person name="Sakayama H."/>
            <person name="Vries J.D."/>
            <person name="Buschmann H."/>
            <person name="Saint-Marcoux D."/>
            <person name="Ullrich K.K."/>
            <person name="Haas F.B."/>
            <person name="Vanderstraeten L."/>
            <person name="Becker D."/>
            <person name="Lang D."/>
            <person name="Vosolsobe S."/>
            <person name="Rombauts S."/>
            <person name="Wilhelmsson P.K.I."/>
            <person name="Janitza P."/>
            <person name="Kern R."/>
            <person name="Heyl A."/>
            <person name="Rumpler F."/>
            <person name="Villalobos L.I.A.C."/>
            <person name="Clay J.M."/>
            <person name="Skokan R."/>
            <person name="Toyoda A."/>
            <person name="Suzuki Y."/>
            <person name="Kagoshima H."/>
            <person name="Schijlen E."/>
            <person name="Tajeshwar N."/>
            <person name="Catarino B."/>
            <person name="Hetherington A.J."/>
            <person name="Saltykova A."/>
            <person name="Bonnot C."/>
            <person name="Breuninger H."/>
            <person name="Symeonidi A."/>
            <person name="Radhakrishnan G.V."/>
            <person name="Van Nieuwerburgh F."/>
            <person name="Deforce D."/>
            <person name="Chang C."/>
            <person name="Karol K.G."/>
            <person name="Hedrich R."/>
            <person name="Ulvskov P."/>
            <person name="Glockner G."/>
            <person name="Delwiche C.F."/>
            <person name="Petrasek J."/>
            <person name="Van de Peer Y."/>
            <person name="Friml J."/>
            <person name="Beilby M."/>
            <person name="Dolan L."/>
            <person name="Kohara Y."/>
            <person name="Sugano S."/>
            <person name="Fujiyama A."/>
            <person name="Delaux P.-M."/>
            <person name="Quint M."/>
            <person name="TheiBen G."/>
            <person name="Hagemann M."/>
            <person name="Harholt J."/>
            <person name="Dunand C."/>
            <person name="Zachgo S."/>
            <person name="Langdale J."/>
            <person name="Maumus F."/>
            <person name="Straeten D.V.D."/>
            <person name="Gould S.B."/>
            <person name="Rensing S.A."/>
        </authorList>
    </citation>
    <scope>NUCLEOTIDE SEQUENCE [LARGE SCALE GENOMIC DNA]</scope>
    <source>
        <strain evidence="14 15">S276</strain>
    </source>
</reference>
<dbReference type="GO" id="GO:0016020">
    <property type="term" value="C:membrane"/>
    <property type="evidence" value="ECO:0007669"/>
    <property type="project" value="UniProtKB-SubCell"/>
</dbReference>
<evidence type="ECO:0000256" key="5">
    <source>
        <dbReference type="ARBA" id="ARBA00022679"/>
    </source>
</evidence>
<evidence type="ECO:0000259" key="13">
    <source>
        <dbReference type="PROSITE" id="PS50011"/>
    </source>
</evidence>
<protein>
    <recommendedName>
        <fullName evidence="13">Protein kinase domain-containing protein</fullName>
    </recommendedName>
</protein>
<feature type="region of interest" description="Disordered" evidence="11">
    <location>
        <begin position="534"/>
        <end position="698"/>
    </location>
</feature>
<dbReference type="Pfam" id="PF07714">
    <property type="entry name" value="PK_Tyr_Ser-Thr"/>
    <property type="match status" value="1"/>
</dbReference>
<dbReference type="Proteomes" id="UP000265515">
    <property type="component" value="Unassembled WGS sequence"/>
</dbReference>
<keyword evidence="3" id="KW-0723">Serine/threonine-protein kinase</keyword>
<dbReference type="FunFam" id="1.10.510.10:FF:000146">
    <property type="entry name" value="LRR receptor-like serine/threonine-protein kinase IOS1"/>
    <property type="match status" value="1"/>
</dbReference>
<dbReference type="FunFam" id="3.30.200.20:FF:000162">
    <property type="entry name" value="Adenine nucleotide alpha hydrolase-like domain kinase"/>
    <property type="match status" value="1"/>
</dbReference>
<dbReference type="Gene3D" id="3.80.10.10">
    <property type="entry name" value="Ribonuclease Inhibitor"/>
    <property type="match status" value="1"/>
</dbReference>
<feature type="region of interest" description="Disordered" evidence="11">
    <location>
        <begin position="957"/>
        <end position="980"/>
    </location>
</feature>
<dbReference type="PROSITE" id="PS00107">
    <property type="entry name" value="PROTEIN_KINASE_ATP"/>
    <property type="match status" value="1"/>
</dbReference>
<dbReference type="InterPro" id="IPR021720">
    <property type="entry name" value="Malectin_dom"/>
</dbReference>
<dbReference type="Gene3D" id="1.10.510.10">
    <property type="entry name" value="Transferase(Phosphotransferase) domain 1"/>
    <property type="match status" value="1"/>
</dbReference>
<dbReference type="Pfam" id="PF11721">
    <property type="entry name" value="Malectin"/>
    <property type="match status" value="1"/>
</dbReference>
<dbReference type="InterPro" id="IPR011009">
    <property type="entry name" value="Kinase-like_dom_sf"/>
</dbReference>
<feature type="compositionally biased region" description="Low complexity" evidence="11">
    <location>
        <begin position="614"/>
        <end position="623"/>
    </location>
</feature>
<evidence type="ECO:0000256" key="12">
    <source>
        <dbReference type="SAM" id="Phobius"/>
    </source>
</evidence>
<dbReference type="InterPro" id="IPR032675">
    <property type="entry name" value="LRR_dom_sf"/>
</dbReference>
<comment type="similarity">
    <text evidence="2">Belongs to the protein kinase superfamily. Ser/Thr protein kinase family.</text>
</comment>
<keyword evidence="4" id="KW-0433">Leucine-rich repeat</keyword>
<dbReference type="InterPro" id="IPR000719">
    <property type="entry name" value="Prot_kinase_dom"/>
</dbReference>
<keyword evidence="7 10" id="KW-0547">Nucleotide-binding</keyword>
<dbReference type="PROSITE" id="PS50011">
    <property type="entry name" value="PROTEIN_KINASE_DOM"/>
    <property type="match status" value="1"/>
</dbReference>
<comment type="caution">
    <text evidence="14">The sequence shown here is derived from an EMBL/GenBank/DDBJ whole genome shotgun (WGS) entry which is preliminary data.</text>
</comment>
<feature type="compositionally biased region" description="Polar residues" evidence="11">
    <location>
        <begin position="1157"/>
        <end position="1167"/>
    </location>
</feature>
<feature type="compositionally biased region" description="Polar residues" evidence="11">
    <location>
        <begin position="554"/>
        <end position="571"/>
    </location>
</feature>
<evidence type="ECO:0000313" key="14">
    <source>
        <dbReference type="EMBL" id="GBG78720.1"/>
    </source>
</evidence>
<evidence type="ECO:0000256" key="4">
    <source>
        <dbReference type="ARBA" id="ARBA00022614"/>
    </source>
</evidence>
<keyword evidence="5" id="KW-0808">Transferase</keyword>
<keyword evidence="9 10" id="KW-0067">ATP-binding</keyword>
<keyword evidence="12" id="KW-0472">Membrane</keyword>
<sequence length="1766" mass="190148">MADDRHSAVVPALLGFLHILPSVEWNFLWGEEEVQERACNAWRLSRGPSWTGRSKRRRRLVAAAAAFCSMILLHTLRPSSSLVQAQSEVEAPDPAHSKEEHRRAAAVDSVFKSTTDSDRLADNVVVHSKGGCYGDARWRSRALQRCFWVTLRETRVVLFNYSLADAKAGNNPPPDSTQANTAYQPRECVTSVHELIAFPVNGQLTIGFDPCYSGGEGKQKQRQERRQHNCCCKLQSAAAAASVTISTAEEYTGSGVSGRLAAKRSTRNSPDDYFGPDGGGRFLDPALSAIEILPILFSNSAPPPSNGYQPPSETVTERRTPLSAAFFPEERPPMSPVLSSSFQLQSEAEAMVRASSSANPTQRTQLREDVILLLVHRINCGGAKEVVVDSFDPLGRRWNPDDGVGYRNGCARDHHPSSEAVASPYSPSPSPSPSPSSSSSSAAAAAAAAAACAGIRFQPHNAPRFFTTLSKVSLRHQGTEPPCQPDGQVELDSTPKACSSSAGIASFRRSGRGDQKSPTVRTFSLVPTAVLQTRRVGVTPSQGTGEPASRSRQDGSNIKTSGGTGTDRCNGSSRSSSSSSKTIGGQTGTDRCNGTSSSSSKTSGGGIGTHRCNGTSSSISSGKTSGGGTGTESTDRCNGTTSSSSSGKTSGAGTGTESTDRCNGTSSSSSSSNSSSRPRSGPSNPRSPDRQFPGLADSNNDVQVSLTASQQSESRRSLLYKVKVDSRKDVQVRLIFAELSSEVIDQRSRLSRVFDVLICGELRFSDVDIYEKAQGKFKAVELVVDKCGSCDGKLELELRAKPSSALPPALNAFEIHTRIPGNTRSSDVTALLAVRSSFKLGSDDEDHSRDSDVDHSTSAWSLSDPCRPPAWTGVYCQSSSPPVVSALFLGGRKIAGMIASRISDLKDLQVLDLRENQLSGSIPKSLADLPKFSGNPRLCGAPVLVQCSSEQLTEPLQSEPMATGMRNSMPSSSHHSPLDRQDRAHRDLLITTAAIRANSMERHSTEPFETSKETSLSSSLIRARRVVEEPASSSQLRSEIGQPGKSGLSSADASKIIGDGSHRVLVSSSEPGPWGTKSFPSSSSSSSSRSRSGGPRTRANNSHADQGAANPSVLAHKPSNSSYPSTASTGHDPVREAEPGSTPRPSPMEQRGVGAVSSLSRAHSAQPSIKMGGTMSGSFVKKDHFVYLALASGVGMLIAVFIVCFLGSLYVKRGRRYHRQKEVLMRSWGLPQLRKPSHNAQGCKRDAPENSMEAGDGDMDSMVKRVSSLERTRLHVFSYGELRSITDNFATPIGSGGFGFVFKGTLPCGQEVAVKMHKQHSVQGVDEFCKEVEVLSRLHHRHLVPLIGYCIESGNNALVYELMSNGSLSDHLSGRRKCDGATLTWKQRLTIALGAARAIDYLHTEATPAIIHRDIKSSNILIDESFNARVNDFGLSTLWGDESSSHVTTHVKGTAGYVDPDYYYTRCLSEKSDVYSFGVVLLEVLTGGAHIDFHRDRTAWNIVSWVRPAFELGNVESVLDVRIKMDGRFTSAAVRSFARCALQCCEMSPDTRPSMNDVVQELRQIIKIETEADEASAFITVLDDDRQPSTQRATSSSSTELCRRGSAAYAEQYDVINYDVRCDYIDPIAVNDKDRALESNRLPKVAADEKCRQLDVQTPSHQAPSRTYVVNALDQRGKAAEGDYGEGFSCQDVFQEVDLEGTPSPKTPRIADKCKGKQIHSGSDTTILQGKQQHMQCGGNLSQCLQPCCGEHRSTGMHHVSMAAHI</sequence>
<keyword evidence="15" id="KW-1185">Reference proteome</keyword>
<dbReference type="SUPFAM" id="SSF56112">
    <property type="entry name" value="Protein kinase-like (PK-like)"/>
    <property type="match status" value="1"/>
</dbReference>
<name>A0A388L8S4_CHABU</name>
<dbReference type="SMART" id="SM00220">
    <property type="entry name" value="S_TKc"/>
    <property type="match status" value="1"/>
</dbReference>
<feature type="compositionally biased region" description="Low complexity" evidence="11">
    <location>
        <begin position="1081"/>
        <end position="1092"/>
    </location>
</feature>
<feature type="domain" description="Protein kinase" evidence="13">
    <location>
        <begin position="1287"/>
        <end position="1566"/>
    </location>
</feature>
<dbReference type="Gramene" id="GBG78720">
    <property type="protein sequence ID" value="GBG78720"/>
    <property type="gene ID" value="CBR_g27945"/>
</dbReference>
<gene>
    <name evidence="14" type="ORF">CBR_g27945</name>
</gene>
<feature type="binding site" evidence="10">
    <location>
        <position position="1315"/>
    </location>
    <ligand>
        <name>ATP</name>
        <dbReference type="ChEBI" id="CHEBI:30616"/>
    </ligand>
</feature>